<proteinExistence type="predicted"/>
<reference evidence="1" key="1">
    <citation type="submission" date="2020-05" db="EMBL/GenBank/DDBJ databases">
        <title>Large-scale comparative analyses of tick genomes elucidate their genetic diversity and vector capacities.</title>
        <authorList>
            <person name="Jia N."/>
            <person name="Wang J."/>
            <person name="Shi W."/>
            <person name="Du L."/>
            <person name="Sun Y."/>
            <person name="Zhan W."/>
            <person name="Jiang J."/>
            <person name="Wang Q."/>
            <person name="Zhang B."/>
            <person name="Ji P."/>
            <person name="Sakyi L.B."/>
            <person name="Cui X."/>
            <person name="Yuan T."/>
            <person name="Jiang B."/>
            <person name="Yang W."/>
            <person name="Lam T.T.-Y."/>
            <person name="Chang Q."/>
            <person name="Ding S."/>
            <person name="Wang X."/>
            <person name="Zhu J."/>
            <person name="Ruan X."/>
            <person name="Zhao L."/>
            <person name="Wei J."/>
            <person name="Que T."/>
            <person name="Du C."/>
            <person name="Cheng J."/>
            <person name="Dai P."/>
            <person name="Han X."/>
            <person name="Huang E."/>
            <person name="Gao Y."/>
            <person name="Liu J."/>
            <person name="Shao H."/>
            <person name="Ye R."/>
            <person name="Li L."/>
            <person name="Wei W."/>
            <person name="Wang X."/>
            <person name="Wang C."/>
            <person name="Yang T."/>
            <person name="Huo Q."/>
            <person name="Li W."/>
            <person name="Guo W."/>
            <person name="Chen H."/>
            <person name="Zhou L."/>
            <person name="Ni X."/>
            <person name="Tian J."/>
            <person name="Zhou Y."/>
            <person name="Sheng Y."/>
            <person name="Liu T."/>
            <person name="Pan Y."/>
            <person name="Xia L."/>
            <person name="Li J."/>
            <person name="Zhao F."/>
            <person name="Cao W."/>
        </authorList>
    </citation>
    <scope>NUCLEOTIDE SEQUENCE</scope>
    <source>
        <strain evidence="1">Dsil-2018</strain>
    </source>
</reference>
<dbReference type="EMBL" id="CM023475">
    <property type="protein sequence ID" value="KAH7945546.1"/>
    <property type="molecule type" value="Genomic_DNA"/>
</dbReference>
<sequence length="328" mass="35356">MFGHRTCVVLSVLFVVCWMESALASNLNSSLCNGLCLKTTHATLFCEVAFAAPPCHAETELCCGEVRHPEPLQIADDESASLGKPVWLSRANNYQGSARQARNVYLDILKLLLTEYLRASVASQYKAIAEKQTSANSTEQYDPTWPEENDIFKTVSPGYASETTSTTPSPASSDGLQLGPPHSFDGNVSSQGYAASQVSLPSRNGSFSGNSTLAPLAESAHPTASISNTEGVETTSEKVVYPCPGNCMSTYFTWFCKKTSSDYECSDGRVCCLPITTTIPPEVVVPECTGTCILPQLTGLCKKPARLLLKTTTCSRNSICCSETPRLW</sequence>
<name>A0ACB8CL40_DERSI</name>
<dbReference type="Proteomes" id="UP000821865">
    <property type="component" value="Chromosome 6"/>
</dbReference>
<comment type="caution">
    <text evidence="1">The sequence shown here is derived from an EMBL/GenBank/DDBJ whole genome shotgun (WGS) entry which is preliminary data.</text>
</comment>
<protein>
    <submittedName>
        <fullName evidence="1">Uncharacterized protein</fullName>
    </submittedName>
</protein>
<keyword evidence="2" id="KW-1185">Reference proteome</keyword>
<evidence type="ECO:0000313" key="2">
    <source>
        <dbReference type="Proteomes" id="UP000821865"/>
    </source>
</evidence>
<gene>
    <name evidence="1" type="ORF">HPB49_012365</name>
</gene>
<accession>A0ACB8CL40</accession>
<evidence type="ECO:0000313" key="1">
    <source>
        <dbReference type="EMBL" id="KAH7945546.1"/>
    </source>
</evidence>
<organism evidence="1 2">
    <name type="scientific">Dermacentor silvarum</name>
    <name type="common">Tick</name>
    <dbReference type="NCBI Taxonomy" id="543639"/>
    <lineage>
        <taxon>Eukaryota</taxon>
        <taxon>Metazoa</taxon>
        <taxon>Ecdysozoa</taxon>
        <taxon>Arthropoda</taxon>
        <taxon>Chelicerata</taxon>
        <taxon>Arachnida</taxon>
        <taxon>Acari</taxon>
        <taxon>Parasitiformes</taxon>
        <taxon>Ixodida</taxon>
        <taxon>Ixodoidea</taxon>
        <taxon>Ixodidae</taxon>
        <taxon>Rhipicephalinae</taxon>
        <taxon>Dermacentor</taxon>
    </lineage>
</organism>